<accession>A0A8J5CDM5</accession>
<evidence type="ECO:0000313" key="2">
    <source>
        <dbReference type="EMBL" id="KAG6471969.1"/>
    </source>
</evidence>
<organism evidence="2 3">
    <name type="scientific">Zingiber officinale</name>
    <name type="common">Ginger</name>
    <name type="synonym">Amomum zingiber</name>
    <dbReference type="NCBI Taxonomy" id="94328"/>
    <lineage>
        <taxon>Eukaryota</taxon>
        <taxon>Viridiplantae</taxon>
        <taxon>Streptophyta</taxon>
        <taxon>Embryophyta</taxon>
        <taxon>Tracheophyta</taxon>
        <taxon>Spermatophyta</taxon>
        <taxon>Magnoliopsida</taxon>
        <taxon>Liliopsida</taxon>
        <taxon>Zingiberales</taxon>
        <taxon>Zingiberaceae</taxon>
        <taxon>Zingiber</taxon>
    </lineage>
</organism>
<dbReference type="AlphaFoldDB" id="A0A8J5CDM5"/>
<feature type="chain" id="PRO_5035152271" evidence="1">
    <location>
        <begin position="25"/>
        <end position="166"/>
    </location>
</feature>
<evidence type="ECO:0000256" key="1">
    <source>
        <dbReference type="SAM" id="SignalP"/>
    </source>
</evidence>
<dbReference type="Proteomes" id="UP000734854">
    <property type="component" value="Unassembled WGS sequence"/>
</dbReference>
<keyword evidence="3" id="KW-1185">Reference proteome</keyword>
<keyword evidence="1" id="KW-0732">Signal</keyword>
<gene>
    <name evidence="2" type="ORF">ZIOFF_069424</name>
</gene>
<reference evidence="2 3" key="1">
    <citation type="submission" date="2020-08" db="EMBL/GenBank/DDBJ databases">
        <title>Plant Genome Project.</title>
        <authorList>
            <person name="Zhang R.-G."/>
        </authorList>
    </citation>
    <scope>NUCLEOTIDE SEQUENCE [LARGE SCALE GENOMIC DNA]</scope>
    <source>
        <tissue evidence="2">Rhizome</tissue>
    </source>
</reference>
<comment type="caution">
    <text evidence="2">The sequence shown here is derived from an EMBL/GenBank/DDBJ whole genome shotgun (WGS) entry which is preliminary data.</text>
</comment>
<dbReference type="EMBL" id="JACMSC010000020">
    <property type="protein sequence ID" value="KAG6471969.1"/>
    <property type="molecule type" value="Genomic_DNA"/>
</dbReference>
<sequence length="166" mass="17706">MASMSPPTLRLLSFSFFLPFHSLAGDIATEFLSPTFILHTLTSSTIPVSSSRPPPSQSPSTTLTAQNLDTMSSSSTPALAPSFGQQILPIDVLIILSLPHDLLPSGELCLLNASNATLWSSFDYPTDTLLPNQLLPVSSPLTSATNENDLTLIDYSLLITSDDSVL</sequence>
<evidence type="ECO:0000313" key="3">
    <source>
        <dbReference type="Proteomes" id="UP000734854"/>
    </source>
</evidence>
<protein>
    <submittedName>
        <fullName evidence="2">Uncharacterized protein</fullName>
    </submittedName>
</protein>
<dbReference type="SUPFAM" id="SSF51110">
    <property type="entry name" value="alpha-D-mannose-specific plant lectins"/>
    <property type="match status" value="1"/>
</dbReference>
<feature type="signal peptide" evidence="1">
    <location>
        <begin position="1"/>
        <end position="24"/>
    </location>
</feature>
<name>A0A8J5CDM5_ZINOF</name>
<proteinExistence type="predicted"/>
<dbReference type="InterPro" id="IPR036426">
    <property type="entry name" value="Bulb-type_lectin_dom_sf"/>
</dbReference>